<name>A0AB34G032_9HYPO</name>
<dbReference type="GO" id="GO:0004672">
    <property type="term" value="F:protein kinase activity"/>
    <property type="evidence" value="ECO:0007669"/>
    <property type="project" value="InterPro"/>
</dbReference>
<evidence type="ECO:0000259" key="5">
    <source>
        <dbReference type="PROSITE" id="PS50011"/>
    </source>
</evidence>
<dbReference type="InterPro" id="IPR000719">
    <property type="entry name" value="Prot_kinase_dom"/>
</dbReference>
<dbReference type="SUPFAM" id="SSF48403">
    <property type="entry name" value="Ankyrin repeat"/>
    <property type="match status" value="1"/>
</dbReference>
<evidence type="ECO:0000256" key="2">
    <source>
        <dbReference type="ARBA" id="ARBA00023043"/>
    </source>
</evidence>
<evidence type="ECO:0000259" key="6">
    <source>
        <dbReference type="PROSITE" id="PS50020"/>
    </source>
</evidence>
<feature type="repeat" description="ANK" evidence="3">
    <location>
        <begin position="909"/>
        <end position="941"/>
    </location>
</feature>
<keyword evidence="2 3" id="KW-0040">ANK repeat</keyword>
<dbReference type="Gene3D" id="1.25.40.20">
    <property type="entry name" value="Ankyrin repeat-containing domain"/>
    <property type="match status" value="3"/>
</dbReference>
<reference evidence="7" key="1">
    <citation type="submission" date="2023-01" db="EMBL/GenBank/DDBJ databases">
        <title>The growth and conidiation of Purpureocillium lavendulum are regulated by nitrogen source and histone H3K14 acetylation.</title>
        <authorList>
            <person name="Tang P."/>
            <person name="Han J."/>
            <person name="Zhang C."/>
            <person name="Tang P."/>
            <person name="Qi F."/>
            <person name="Zhang K."/>
            <person name="Liang L."/>
        </authorList>
    </citation>
    <scope>NUCLEOTIDE SEQUENCE</scope>
    <source>
        <strain evidence="7">YMF1.00683</strain>
    </source>
</reference>
<dbReference type="Gene3D" id="1.10.510.10">
    <property type="entry name" value="Transferase(Phosphotransferase) domain 1"/>
    <property type="match status" value="1"/>
</dbReference>
<dbReference type="InterPro" id="IPR002110">
    <property type="entry name" value="Ankyrin_rpt"/>
</dbReference>
<organism evidence="7 8">
    <name type="scientific">Purpureocillium lavendulum</name>
    <dbReference type="NCBI Taxonomy" id="1247861"/>
    <lineage>
        <taxon>Eukaryota</taxon>
        <taxon>Fungi</taxon>
        <taxon>Dikarya</taxon>
        <taxon>Ascomycota</taxon>
        <taxon>Pezizomycotina</taxon>
        <taxon>Sordariomycetes</taxon>
        <taxon>Hypocreomycetidae</taxon>
        <taxon>Hypocreales</taxon>
        <taxon>Ophiocordycipitaceae</taxon>
        <taxon>Purpureocillium</taxon>
    </lineage>
</organism>
<dbReference type="PANTHER" id="PTHR24198">
    <property type="entry name" value="ANKYRIN REPEAT AND PROTEIN KINASE DOMAIN-CONTAINING PROTEIN"/>
    <property type="match status" value="1"/>
</dbReference>
<dbReference type="PROSITE" id="PS50020">
    <property type="entry name" value="WW_DOMAIN_2"/>
    <property type="match status" value="1"/>
</dbReference>
<sequence length="1325" mass="146174">MPQVSSIVRGTSPAQPTEERPQSPDHQVVARLRESPDFFSIFTLATSFDIPYCDLPPVKGVSDKHSKLPRRSHGLGAGVSCTVFVHEAGEAEAQACAPGTLVALKRYSVTPDELPGGGLSNRALCQLLWQELTVFTHPYLRNHENICKLLFVGWDDNSIAPSLALELAQYGTLDDCLQHLRSYDSPLRKSHLTCDVALGLAAIHACGLVHGDIKPGNIIIQGHPTRSIVAKLSDFNGVSPAETYGSNSYSFGTPEWQPPEAMIQDDVSDWKLCDVYSFAMVIATIWTKSGYTPPGGSFLDTCLMYQSDSDQRRVWVQIRKLVPDDSTISLVRLALNAMSDDANKLLPTTNIIASGLSVEPANRLHMATLLDRDFSNFATETGRDLGFAPTSADAGVDRSYDKADVFGELFVLKLSYIERDKTFKETMFKALLASGSELRPRVQLPSVFDLKEDLDTDDEGLYDFLRSQDRCLKAALVKHDELYRFAMIAANISMSYLLGIGTPVSEHLALAWLCLAAGAGEGNCIHIFGPIEQSIEVSESAVPRRLCRRGYDNISETALHLCAATGDLDSAIYLVRSAGANIGAANARGETPIFYATRAGFFEIAKFLYDQGAEVSQTTTEGYTIMHFLSMMDDDHGAELAPLYASRGAKLAIVAEVPREIGTDNFTRGMGIPLFWAALKGRLSLFTALLKLHTRPEFRISPFDVIQLFAMLSKLHLHDFLQLAFPLVMGIVDPTQNPTLSPNIDDIRNMFGRLRINSSEEDSILNDEVATLLLHQAMDIWPPTVLQRRYISRGSFRKSKERTISILLDNGADPLAPSVQPLSDDGDDDDNDESRIPLTVAVYTGDTLAFRMFLSHCQDRGIDLLPYLADTKRYDGYSALQRSIYSDSRDIFFILLEKFPTLVDAVGEHGRRPLHSAATQEWPGYVRALLDRGASPYDRSHDRSTPFTWAIMRNPNIEVADMLAERCDDMDRILGPDEQSGFTAFGKLLSALITYRMRFGLGRLRYIVTKFNTPPFFSWMSSSTPCHTTVFRTLLLEKTSRADMAQIALEMAVLEFLIGLFPDKIDFIDFSGRAPLHYAAMQGYYPAVEVLLRHGATVGLETQSSHPSLDPTGKKGFIGYTALDLAAKYQRIGPGAEILRGGGREIAMWEANMKRTIQALIAAGDGESGSGVSFHNGLLTATIARGLQNVHIGSHRTGDGDWPRKLPHDGPEPAPFDVAGFSEEENEPVEIIDASGLSAKMPRGTLKLIQDLSGAINPKMVTGNLVEGLPLPPEGYLSTLQAELEMRIVERSKPPLPPGWEARITETGRVYYVDHNTRTTSWLRP</sequence>
<dbReference type="SUPFAM" id="SSF51045">
    <property type="entry name" value="WW domain"/>
    <property type="match status" value="1"/>
</dbReference>
<feature type="repeat" description="ANK" evidence="3">
    <location>
        <begin position="588"/>
        <end position="620"/>
    </location>
</feature>
<dbReference type="InterPro" id="IPR011009">
    <property type="entry name" value="Kinase-like_dom_sf"/>
</dbReference>
<evidence type="ECO:0000256" key="4">
    <source>
        <dbReference type="SAM" id="MobiDB-lite"/>
    </source>
</evidence>
<evidence type="ECO:0000256" key="1">
    <source>
        <dbReference type="ARBA" id="ARBA00022737"/>
    </source>
</evidence>
<dbReference type="InterPro" id="IPR008271">
    <property type="entry name" value="Ser/Thr_kinase_AS"/>
</dbReference>
<dbReference type="SMART" id="SM00456">
    <property type="entry name" value="WW"/>
    <property type="match status" value="1"/>
</dbReference>
<dbReference type="InterPro" id="IPR036020">
    <property type="entry name" value="WW_dom_sf"/>
</dbReference>
<evidence type="ECO:0000256" key="3">
    <source>
        <dbReference type="PROSITE-ProRule" id="PRU00023"/>
    </source>
</evidence>
<proteinExistence type="predicted"/>
<dbReference type="CDD" id="cd00180">
    <property type="entry name" value="PKc"/>
    <property type="match status" value="1"/>
</dbReference>
<feature type="domain" description="Protein kinase" evidence="5">
    <location>
        <begin position="69"/>
        <end position="375"/>
    </location>
</feature>
<protein>
    <submittedName>
        <fullName evidence="7">Nuclear distribution protein PAC1</fullName>
    </submittedName>
</protein>
<feature type="repeat" description="ANK" evidence="3">
    <location>
        <begin position="1071"/>
        <end position="1103"/>
    </location>
</feature>
<dbReference type="Gene3D" id="2.20.70.10">
    <property type="match status" value="1"/>
</dbReference>
<dbReference type="SUPFAM" id="SSF56112">
    <property type="entry name" value="Protein kinase-like (PK-like)"/>
    <property type="match status" value="1"/>
</dbReference>
<dbReference type="PROSITE" id="PS50088">
    <property type="entry name" value="ANK_REPEAT"/>
    <property type="match status" value="4"/>
</dbReference>
<evidence type="ECO:0000313" key="8">
    <source>
        <dbReference type="Proteomes" id="UP001163105"/>
    </source>
</evidence>
<dbReference type="PANTHER" id="PTHR24198:SF165">
    <property type="entry name" value="ANKYRIN REPEAT-CONTAINING PROTEIN-RELATED"/>
    <property type="match status" value="1"/>
</dbReference>
<dbReference type="Pfam" id="PF00023">
    <property type="entry name" value="Ank"/>
    <property type="match status" value="1"/>
</dbReference>
<feature type="region of interest" description="Disordered" evidence="4">
    <location>
        <begin position="815"/>
        <end position="834"/>
    </location>
</feature>
<gene>
    <name evidence="7" type="ORF">O9K51_03420</name>
</gene>
<evidence type="ECO:0000313" key="7">
    <source>
        <dbReference type="EMBL" id="KAJ6445018.1"/>
    </source>
</evidence>
<dbReference type="SMART" id="SM00220">
    <property type="entry name" value="S_TKc"/>
    <property type="match status" value="1"/>
</dbReference>
<accession>A0AB34G032</accession>
<dbReference type="Proteomes" id="UP001163105">
    <property type="component" value="Unassembled WGS sequence"/>
</dbReference>
<keyword evidence="1" id="KW-0677">Repeat</keyword>
<dbReference type="EMBL" id="JAQHRD010000002">
    <property type="protein sequence ID" value="KAJ6445018.1"/>
    <property type="molecule type" value="Genomic_DNA"/>
</dbReference>
<feature type="region of interest" description="Disordered" evidence="4">
    <location>
        <begin position="1"/>
        <end position="25"/>
    </location>
</feature>
<dbReference type="Pfam" id="PF00069">
    <property type="entry name" value="Pkinase"/>
    <property type="match status" value="1"/>
</dbReference>
<dbReference type="PROSITE" id="PS50011">
    <property type="entry name" value="PROTEIN_KINASE_DOM"/>
    <property type="match status" value="1"/>
</dbReference>
<feature type="compositionally biased region" description="Polar residues" evidence="4">
    <location>
        <begin position="1"/>
        <end position="15"/>
    </location>
</feature>
<dbReference type="Pfam" id="PF00397">
    <property type="entry name" value="WW"/>
    <property type="match status" value="1"/>
</dbReference>
<dbReference type="InterPro" id="IPR001202">
    <property type="entry name" value="WW_dom"/>
</dbReference>
<dbReference type="InterPro" id="IPR036770">
    <property type="entry name" value="Ankyrin_rpt-contain_sf"/>
</dbReference>
<dbReference type="PROSITE" id="PS00108">
    <property type="entry name" value="PROTEIN_KINASE_ST"/>
    <property type="match status" value="1"/>
</dbReference>
<dbReference type="Pfam" id="PF12796">
    <property type="entry name" value="Ank_2"/>
    <property type="match status" value="1"/>
</dbReference>
<keyword evidence="8" id="KW-1185">Reference proteome</keyword>
<dbReference type="CDD" id="cd00201">
    <property type="entry name" value="WW"/>
    <property type="match status" value="1"/>
</dbReference>
<dbReference type="PROSITE" id="PS01159">
    <property type="entry name" value="WW_DOMAIN_1"/>
    <property type="match status" value="1"/>
</dbReference>
<dbReference type="SMART" id="SM00248">
    <property type="entry name" value="ANK"/>
    <property type="match status" value="8"/>
</dbReference>
<feature type="repeat" description="ANK" evidence="3">
    <location>
        <begin position="554"/>
        <end position="587"/>
    </location>
</feature>
<feature type="domain" description="WW" evidence="6">
    <location>
        <begin position="1294"/>
        <end position="1325"/>
    </location>
</feature>
<dbReference type="GO" id="GO:0005524">
    <property type="term" value="F:ATP binding"/>
    <property type="evidence" value="ECO:0007669"/>
    <property type="project" value="InterPro"/>
</dbReference>
<comment type="caution">
    <text evidence="7">The sequence shown here is derived from an EMBL/GenBank/DDBJ whole genome shotgun (WGS) entry which is preliminary data.</text>
</comment>
<dbReference type="PROSITE" id="PS50297">
    <property type="entry name" value="ANK_REP_REGION"/>
    <property type="match status" value="3"/>
</dbReference>